<evidence type="ECO:0000259" key="3">
    <source>
        <dbReference type="Pfam" id="PF11954"/>
    </source>
</evidence>
<dbReference type="InterPro" id="IPR001466">
    <property type="entry name" value="Beta-lactam-related"/>
</dbReference>
<evidence type="ECO:0000313" key="4">
    <source>
        <dbReference type="EMBL" id="OAQ60378.1"/>
    </source>
</evidence>
<proteinExistence type="inferred from homology"/>
<dbReference type="InterPro" id="IPR012338">
    <property type="entry name" value="Beta-lactam/transpept-like"/>
</dbReference>
<dbReference type="InterPro" id="IPR021860">
    <property type="entry name" value="Peptidase_S12_Pab87-rel_C"/>
</dbReference>
<dbReference type="Proteomes" id="UP000078397">
    <property type="component" value="Unassembled WGS sequence"/>
</dbReference>
<dbReference type="AlphaFoldDB" id="A0A179F4M0"/>
<feature type="domain" description="Peptidase S12 Pab87-related C-terminal" evidence="3">
    <location>
        <begin position="459"/>
        <end position="554"/>
    </location>
</feature>
<dbReference type="OrthoDB" id="10250282at2759"/>
<evidence type="ECO:0000259" key="2">
    <source>
        <dbReference type="Pfam" id="PF00144"/>
    </source>
</evidence>
<dbReference type="RefSeq" id="XP_018138288.1">
    <property type="nucleotide sequence ID" value="XM_018289094.1"/>
</dbReference>
<organism evidence="4 5">
    <name type="scientific">Pochonia chlamydosporia 170</name>
    <dbReference type="NCBI Taxonomy" id="1380566"/>
    <lineage>
        <taxon>Eukaryota</taxon>
        <taxon>Fungi</taxon>
        <taxon>Dikarya</taxon>
        <taxon>Ascomycota</taxon>
        <taxon>Pezizomycotina</taxon>
        <taxon>Sordariomycetes</taxon>
        <taxon>Hypocreomycetidae</taxon>
        <taxon>Hypocreales</taxon>
        <taxon>Clavicipitaceae</taxon>
        <taxon>Pochonia</taxon>
    </lineage>
</organism>
<dbReference type="Gene3D" id="3.40.710.10">
    <property type="entry name" value="DD-peptidase/beta-lactamase superfamily"/>
    <property type="match status" value="1"/>
</dbReference>
<dbReference type="InterPro" id="IPR050491">
    <property type="entry name" value="AmpC-like"/>
</dbReference>
<reference evidence="4 5" key="1">
    <citation type="journal article" date="2016" name="PLoS Pathog.">
        <title>Biosynthesis of antibiotic leucinostatins in bio-control fungus Purpureocillium lilacinum and their inhibition on phytophthora revealed by genome mining.</title>
        <authorList>
            <person name="Wang G."/>
            <person name="Liu Z."/>
            <person name="Lin R."/>
            <person name="Li E."/>
            <person name="Mao Z."/>
            <person name="Ling J."/>
            <person name="Yang Y."/>
            <person name="Yin W.B."/>
            <person name="Xie B."/>
        </authorList>
    </citation>
    <scope>NUCLEOTIDE SEQUENCE [LARGE SCALE GENOMIC DNA]</scope>
    <source>
        <strain evidence="4">170</strain>
    </source>
</reference>
<keyword evidence="5" id="KW-1185">Reference proteome</keyword>
<dbReference type="Gene3D" id="2.40.128.600">
    <property type="match status" value="1"/>
</dbReference>
<dbReference type="PANTHER" id="PTHR46825:SF14">
    <property type="entry name" value="BETA-LACTAMASE-RELATED DOMAIN-CONTAINING PROTEIN"/>
    <property type="match status" value="1"/>
</dbReference>
<gene>
    <name evidence="4" type="ORF">VFPPC_10783</name>
</gene>
<protein>
    <submittedName>
        <fullName evidence="4">Beta-lactamase family protein</fullName>
    </submittedName>
</protein>
<dbReference type="Pfam" id="PF11954">
    <property type="entry name" value="DUF3471"/>
    <property type="match status" value="1"/>
</dbReference>
<evidence type="ECO:0000256" key="1">
    <source>
        <dbReference type="ARBA" id="ARBA00038215"/>
    </source>
</evidence>
<dbReference type="SUPFAM" id="SSF56601">
    <property type="entry name" value="beta-lactamase/transpeptidase-like"/>
    <property type="match status" value="1"/>
</dbReference>
<sequence>MANSLSEIEPVVKEMCRNAGVPGLAIGVIHDGKVAYESYIGHRDLESNLPVDCNTLFYVASLTKAMTATCLGILVHQRKLEWTTPVHEILPDMSKSTEIFEAKLTVLDILSHRTGKAWSDALYLESNNRILLPKHESIPIFDYLPQVEPVRSRFMYNNYAYNIAGLVIEKLSGVSWGQFIKDNLFIPLNMRRSFVCHPDDDNIAAPYNILTNRSAHRLPFCNASDETMMFAGQSVRTCMSDLLKYCTTYLDAFGAMIPIVRQNSTSTHDNLLSRASKLLVSLANSAKRPSEYQVQKYEQEESHGGAAASPIKEIATIARPHISRPVANSILEQTYALGWNRTQLPGALDFGWNQDMLQSFPLLGEGYAGKLAIWHGGNMPGTTSAILLIPETKSGVIVLQNSLGLCDVTDWTSQLVMDMLMLGHPAHDYATLAAQCVEGGIQRMIKVEEKLSSEQITGTKSRPLDAYTGRYMNCINNWYIDIKDIQGQLYLEFLGREDERYQLRHYHHDTFVWNLSYDEIVKRGQYVRSYEYYRLEFEIWGDNDKFSQLRWRHDKSVPQGEMFSRGIKSP</sequence>
<dbReference type="GeneID" id="28853088"/>
<feature type="domain" description="Beta-lactamase-related" evidence="2">
    <location>
        <begin position="14"/>
        <end position="404"/>
    </location>
</feature>
<dbReference type="EMBL" id="LSBJ02000009">
    <property type="protein sequence ID" value="OAQ60378.1"/>
    <property type="molecule type" value="Genomic_DNA"/>
</dbReference>
<comment type="caution">
    <text evidence="4">The sequence shown here is derived from an EMBL/GenBank/DDBJ whole genome shotgun (WGS) entry which is preliminary data.</text>
</comment>
<dbReference type="Pfam" id="PF00144">
    <property type="entry name" value="Beta-lactamase"/>
    <property type="match status" value="1"/>
</dbReference>
<name>A0A179F4M0_METCM</name>
<dbReference type="PANTHER" id="PTHR46825">
    <property type="entry name" value="D-ALANYL-D-ALANINE-CARBOXYPEPTIDASE/ENDOPEPTIDASE AMPH"/>
    <property type="match status" value="1"/>
</dbReference>
<comment type="similarity">
    <text evidence="1">Belongs to the peptidase S12 family.</text>
</comment>
<dbReference type="KEGG" id="pchm:VFPPC_10783"/>
<accession>A0A179F4M0</accession>
<dbReference type="STRING" id="1380566.A0A179F4M0"/>
<evidence type="ECO:0000313" key="5">
    <source>
        <dbReference type="Proteomes" id="UP000078397"/>
    </source>
</evidence>